<dbReference type="HAMAP" id="MF_01820">
    <property type="entry name" value="GTPase_RsgA"/>
    <property type="match status" value="1"/>
</dbReference>
<dbReference type="Gene3D" id="1.10.40.50">
    <property type="entry name" value="Probable gtpase engc, domain 3"/>
    <property type="match status" value="1"/>
</dbReference>
<dbReference type="AlphaFoldDB" id="A0A4U1JKW1"/>
<dbReference type="GO" id="GO:0005737">
    <property type="term" value="C:cytoplasm"/>
    <property type="evidence" value="ECO:0007669"/>
    <property type="project" value="UniProtKB-SubCell"/>
</dbReference>
<feature type="binding site" evidence="10">
    <location>
        <position position="292"/>
    </location>
    <ligand>
        <name>Zn(2+)</name>
        <dbReference type="ChEBI" id="CHEBI:29105"/>
    </ligand>
</feature>
<dbReference type="InterPro" id="IPR030378">
    <property type="entry name" value="G_CP_dom"/>
</dbReference>
<feature type="binding site" evidence="10">
    <location>
        <position position="300"/>
    </location>
    <ligand>
        <name>Zn(2+)</name>
        <dbReference type="ChEBI" id="CHEBI:29105"/>
    </ligand>
</feature>
<evidence type="ECO:0000256" key="4">
    <source>
        <dbReference type="ARBA" id="ARBA00022730"/>
    </source>
</evidence>
<dbReference type="CDD" id="cd01854">
    <property type="entry name" value="YjeQ_EngC"/>
    <property type="match status" value="1"/>
</dbReference>
<feature type="binding site" evidence="10">
    <location>
        <begin position="206"/>
        <end position="214"/>
    </location>
    <ligand>
        <name>GTP</name>
        <dbReference type="ChEBI" id="CHEBI:37565"/>
    </ligand>
</feature>
<dbReference type="PANTHER" id="PTHR32120">
    <property type="entry name" value="SMALL RIBOSOMAL SUBUNIT BIOGENESIS GTPASE RSGA"/>
    <property type="match status" value="1"/>
</dbReference>
<dbReference type="GO" id="GO:0003924">
    <property type="term" value="F:GTPase activity"/>
    <property type="evidence" value="ECO:0007669"/>
    <property type="project" value="UniProtKB-UniRule"/>
</dbReference>
<keyword evidence="2 10" id="KW-0690">Ribosome biogenesis</keyword>
<dbReference type="Proteomes" id="UP000309215">
    <property type="component" value="Unassembled WGS sequence"/>
</dbReference>
<feature type="domain" description="EngC GTPase" evidence="11">
    <location>
        <begin position="116"/>
        <end position="262"/>
    </location>
</feature>
<gene>
    <name evidence="10 13" type="primary">rsgA</name>
    <name evidence="13" type="ORF">E8A74_01730</name>
</gene>
<keyword evidence="3 10" id="KW-0479">Metal-binding</keyword>
<dbReference type="PANTHER" id="PTHR32120:SF10">
    <property type="entry name" value="SMALL RIBOSOMAL SUBUNIT BIOGENESIS GTPASE RSGA"/>
    <property type="match status" value="1"/>
</dbReference>
<comment type="function">
    <text evidence="10">One of several proteins that assist in the late maturation steps of the functional core of the 30S ribosomal subunit. Helps release RbfA from mature subunits. May play a role in the assembly of ribosomal proteins into the subunit. Circularly permuted GTPase that catalyzes slow GTP hydrolysis, GTPase activity is stimulated by the 30S ribosomal subunit.</text>
</comment>
<dbReference type="GO" id="GO:0019843">
    <property type="term" value="F:rRNA binding"/>
    <property type="evidence" value="ECO:0007669"/>
    <property type="project" value="UniProtKB-KW"/>
</dbReference>
<evidence type="ECO:0000259" key="12">
    <source>
        <dbReference type="PROSITE" id="PS51721"/>
    </source>
</evidence>
<dbReference type="Pfam" id="PF03193">
    <property type="entry name" value="RsgA_GTPase"/>
    <property type="match status" value="1"/>
</dbReference>
<evidence type="ECO:0000256" key="1">
    <source>
        <dbReference type="ARBA" id="ARBA00022490"/>
    </source>
</evidence>
<evidence type="ECO:0000313" key="14">
    <source>
        <dbReference type="Proteomes" id="UP000309215"/>
    </source>
</evidence>
<evidence type="ECO:0000256" key="10">
    <source>
        <dbReference type="HAMAP-Rule" id="MF_01820"/>
    </source>
</evidence>
<evidence type="ECO:0000256" key="3">
    <source>
        <dbReference type="ARBA" id="ARBA00022723"/>
    </source>
</evidence>
<evidence type="ECO:0000256" key="7">
    <source>
        <dbReference type="ARBA" id="ARBA00022833"/>
    </source>
</evidence>
<evidence type="ECO:0000256" key="8">
    <source>
        <dbReference type="ARBA" id="ARBA00022884"/>
    </source>
</evidence>
<dbReference type="NCBIfam" id="TIGR00157">
    <property type="entry name" value="ribosome small subunit-dependent GTPase A"/>
    <property type="match status" value="1"/>
</dbReference>
<dbReference type="PROSITE" id="PS51721">
    <property type="entry name" value="G_CP"/>
    <property type="match status" value="1"/>
</dbReference>
<evidence type="ECO:0000256" key="2">
    <source>
        <dbReference type="ARBA" id="ARBA00022517"/>
    </source>
</evidence>
<comment type="caution">
    <text evidence="13">The sequence shown here is derived from an EMBL/GenBank/DDBJ whole genome shotgun (WGS) entry which is preliminary data.</text>
</comment>
<dbReference type="OrthoDB" id="9809485at2"/>
<sequence length="361" mass="39137">MNPDLVRLGFTPSFAGHFTAHAAEHAAPRLPARVVTEHRGAYRVHDGTSERWAVITGRLRHEAESALDMPAVGDWVVLDETPDTEGRAVIQAILPRRTAFVRRAAGLDKKPQVVAANVDHVFLVSSLNRDFSPRRLERYLALARESGAEPVILLSKADLVDPGPALEAAAAIARGVPIHASSSLTGEGIEIVHGYLRDNTTGVLLGSSGVGKSTLINRLLGEDRLATSPVRDDDDKGRHTTVRRELVVLPTGGIVIDTPGMREIGLWDTGSGLDEAFDDVAALAAHCRFSDCRHEKEPGCAVQKAVAEGALSADRLASYKNLQKEGDRLEMASDPRARTEEIRKNRVQARALRAHLQKKRG</sequence>
<feature type="binding site" evidence="10">
    <location>
        <position position="294"/>
    </location>
    <ligand>
        <name>Zn(2+)</name>
        <dbReference type="ChEBI" id="CHEBI:29105"/>
    </ligand>
</feature>
<dbReference type="RefSeq" id="WP_136927111.1">
    <property type="nucleotide sequence ID" value="NZ_SSMQ01000001.1"/>
</dbReference>
<evidence type="ECO:0000256" key="6">
    <source>
        <dbReference type="ARBA" id="ARBA00022801"/>
    </source>
</evidence>
<evidence type="ECO:0000313" key="13">
    <source>
        <dbReference type="EMBL" id="TKD13295.1"/>
    </source>
</evidence>
<dbReference type="InterPro" id="IPR027417">
    <property type="entry name" value="P-loop_NTPase"/>
</dbReference>
<keyword evidence="1 10" id="KW-0963">Cytoplasm</keyword>
<keyword evidence="8 10" id="KW-0694">RNA-binding</keyword>
<comment type="similarity">
    <text evidence="10">Belongs to the TRAFAC class YlqF/YawG GTPase family. RsgA subfamily.</text>
</comment>
<dbReference type="GO" id="GO:0005525">
    <property type="term" value="F:GTP binding"/>
    <property type="evidence" value="ECO:0007669"/>
    <property type="project" value="UniProtKB-UniRule"/>
</dbReference>
<feature type="domain" description="CP-type G" evidence="12">
    <location>
        <begin position="105"/>
        <end position="264"/>
    </location>
</feature>
<proteinExistence type="inferred from homology"/>
<dbReference type="Gene3D" id="3.40.50.300">
    <property type="entry name" value="P-loop containing nucleotide triphosphate hydrolases"/>
    <property type="match status" value="1"/>
</dbReference>
<comment type="subunit">
    <text evidence="10">Monomer. Associates with 30S ribosomal subunit, binds 16S rRNA.</text>
</comment>
<dbReference type="EMBL" id="SSMQ01000001">
    <property type="protein sequence ID" value="TKD13295.1"/>
    <property type="molecule type" value="Genomic_DNA"/>
</dbReference>
<keyword evidence="7 10" id="KW-0862">Zinc</keyword>
<keyword evidence="14" id="KW-1185">Reference proteome</keyword>
<dbReference type="SUPFAM" id="SSF52540">
    <property type="entry name" value="P-loop containing nucleoside triphosphate hydrolases"/>
    <property type="match status" value="1"/>
</dbReference>
<keyword evidence="9 10" id="KW-0342">GTP-binding</keyword>
<protein>
    <recommendedName>
        <fullName evidence="10">Small ribosomal subunit biogenesis GTPase RsgA</fullName>
        <ecNumber evidence="10">3.6.1.-</ecNumber>
    </recommendedName>
</protein>
<comment type="subcellular location">
    <subcellularLocation>
        <location evidence="10">Cytoplasm</location>
    </subcellularLocation>
</comment>
<keyword evidence="6 10" id="KW-0378">Hydrolase</keyword>
<comment type="cofactor">
    <cofactor evidence="10">
        <name>Zn(2+)</name>
        <dbReference type="ChEBI" id="CHEBI:29105"/>
    </cofactor>
    <text evidence="10">Binds 1 zinc ion per subunit.</text>
</comment>
<evidence type="ECO:0000256" key="9">
    <source>
        <dbReference type="ARBA" id="ARBA00023134"/>
    </source>
</evidence>
<dbReference type="GO" id="GO:0042274">
    <property type="term" value="P:ribosomal small subunit biogenesis"/>
    <property type="evidence" value="ECO:0007669"/>
    <property type="project" value="UniProtKB-UniRule"/>
</dbReference>
<accession>A0A4U1JKW1</accession>
<keyword evidence="4 10" id="KW-0699">rRNA-binding</keyword>
<dbReference type="PROSITE" id="PS50936">
    <property type="entry name" value="ENGC_GTPASE"/>
    <property type="match status" value="1"/>
</dbReference>
<feature type="binding site" evidence="10">
    <location>
        <position position="287"/>
    </location>
    <ligand>
        <name>Zn(2+)</name>
        <dbReference type="ChEBI" id="CHEBI:29105"/>
    </ligand>
</feature>
<evidence type="ECO:0000256" key="5">
    <source>
        <dbReference type="ARBA" id="ARBA00022741"/>
    </source>
</evidence>
<feature type="binding site" evidence="10">
    <location>
        <begin position="155"/>
        <end position="158"/>
    </location>
    <ligand>
        <name>GTP</name>
        <dbReference type="ChEBI" id="CHEBI:37565"/>
    </ligand>
</feature>
<organism evidence="13 14">
    <name type="scientific">Polyangium fumosum</name>
    <dbReference type="NCBI Taxonomy" id="889272"/>
    <lineage>
        <taxon>Bacteria</taxon>
        <taxon>Pseudomonadati</taxon>
        <taxon>Myxococcota</taxon>
        <taxon>Polyangia</taxon>
        <taxon>Polyangiales</taxon>
        <taxon>Polyangiaceae</taxon>
        <taxon>Polyangium</taxon>
    </lineage>
</organism>
<dbReference type="GO" id="GO:0046872">
    <property type="term" value="F:metal ion binding"/>
    <property type="evidence" value="ECO:0007669"/>
    <property type="project" value="UniProtKB-KW"/>
</dbReference>
<dbReference type="EC" id="3.6.1.-" evidence="10"/>
<dbReference type="InterPro" id="IPR010914">
    <property type="entry name" value="RsgA_GTPase_dom"/>
</dbReference>
<keyword evidence="5 10" id="KW-0547">Nucleotide-binding</keyword>
<name>A0A4U1JKW1_9BACT</name>
<dbReference type="InterPro" id="IPR004881">
    <property type="entry name" value="Ribosome_biogen_GTPase_RsgA"/>
</dbReference>
<evidence type="ECO:0000259" key="11">
    <source>
        <dbReference type="PROSITE" id="PS50936"/>
    </source>
</evidence>
<reference evidence="13 14" key="1">
    <citation type="submission" date="2019-04" db="EMBL/GenBank/DDBJ databases">
        <authorList>
            <person name="Li Y."/>
            <person name="Wang J."/>
        </authorList>
    </citation>
    <scope>NUCLEOTIDE SEQUENCE [LARGE SCALE GENOMIC DNA]</scope>
    <source>
        <strain evidence="13 14">DSM 14668</strain>
    </source>
</reference>